<organism evidence="6 7">
    <name type="scientific">Adineta steineri</name>
    <dbReference type="NCBI Taxonomy" id="433720"/>
    <lineage>
        <taxon>Eukaryota</taxon>
        <taxon>Metazoa</taxon>
        <taxon>Spiralia</taxon>
        <taxon>Gnathifera</taxon>
        <taxon>Rotifera</taxon>
        <taxon>Eurotatoria</taxon>
        <taxon>Bdelloidea</taxon>
        <taxon>Adinetida</taxon>
        <taxon>Adinetidae</taxon>
        <taxon>Adineta</taxon>
    </lineage>
</organism>
<dbReference type="GO" id="GO:0042026">
    <property type="term" value="P:protein refolding"/>
    <property type="evidence" value="ECO:0007669"/>
    <property type="project" value="TreeGrafter"/>
</dbReference>
<keyword evidence="7" id="KW-1185">Reference proteome</keyword>
<feature type="compositionally biased region" description="Low complexity" evidence="3">
    <location>
        <begin position="370"/>
        <end position="397"/>
    </location>
</feature>
<name>A0A814XNP0_9BILA</name>
<dbReference type="EMBL" id="CAJNOM010000200">
    <property type="protein sequence ID" value="CAF1218625.1"/>
    <property type="molecule type" value="Genomic_DNA"/>
</dbReference>
<feature type="compositionally biased region" description="Polar residues" evidence="3">
    <location>
        <begin position="168"/>
        <end position="189"/>
    </location>
</feature>
<dbReference type="GO" id="GO:0005737">
    <property type="term" value="C:cytoplasm"/>
    <property type="evidence" value="ECO:0007669"/>
    <property type="project" value="TreeGrafter"/>
</dbReference>
<protein>
    <recommendedName>
        <fullName evidence="4">SHSP domain-containing protein</fullName>
    </recommendedName>
</protein>
<feature type="compositionally biased region" description="Low complexity" evidence="3">
    <location>
        <begin position="313"/>
        <end position="334"/>
    </location>
</feature>
<accession>A0A814XNP0</accession>
<feature type="domain" description="SHSP" evidence="4">
    <location>
        <begin position="43"/>
        <end position="148"/>
    </location>
</feature>
<evidence type="ECO:0000259" key="4">
    <source>
        <dbReference type="PROSITE" id="PS01031"/>
    </source>
</evidence>
<dbReference type="InterPro" id="IPR002068">
    <property type="entry name" value="A-crystallin/Hsp20_dom"/>
</dbReference>
<evidence type="ECO:0000313" key="6">
    <source>
        <dbReference type="EMBL" id="CAF1218625.1"/>
    </source>
</evidence>
<dbReference type="AlphaFoldDB" id="A0A814XNP0"/>
<feature type="region of interest" description="Disordered" evidence="3">
    <location>
        <begin position="296"/>
        <end position="410"/>
    </location>
</feature>
<feature type="region of interest" description="Disordered" evidence="3">
    <location>
        <begin position="168"/>
        <end position="275"/>
    </location>
</feature>
<dbReference type="OrthoDB" id="10060792at2759"/>
<proteinExistence type="inferred from homology"/>
<dbReference type="EMBL" id="CAJNOI010000115">
    <property type="protein sequence ID" value="CAF1083622.1"/>
    <property type="molecule type" value="Genomic_DNA"/>
</dbReference>
<dbReference type="GO" id="GO:0051082">
    <property type="term" value="F:unfolded protein binding"/>
    <property type="evidence" value="ECO:0007669"/>
    <property type="project" value="TreeGrafter"/>
</dbReference>
<dbReference type="PANTHER" id="PTHR45640:SF26">
    <property type="entry name" value="RE23625P"/>
    <property type="match status" value="1"/>
</dbReference>
<feature type="compositionally biased region" description="Low complexity" evidence="3">
    <location>
        <begin position="349"/>
        <end position="362"/>
    </location>
</feature>
<evidence type="ECO:0000256" key="3">
    <source>
        <dbReference type="SAM" id="MobiDB-lite"/>
    </source>
</evidence>
<evidence type="ECO:0000313" key="5">
    <source>
        <dbReference type="EMBL" id="CAF1083622.1"/>
    </source>
</evidence>
<dbReference type="GO" id="GO:0009408">
    <property type="term" value="P:response to heat"/>
    <property type="evidence" value="ECO:0007669"/>
    <property type="project" value="TreeGrafter"/>
</dbReference>
<dbReference type="InterPro" id="IPR008978">
    <property type="entry name" value="HSP20-like_chaperone"/>
</dbReference>
<feature type="compositionally biased region" description="Low complexity" evidence="3">
    <location>
        <begin position="190"/>
        <end position="201"/>
    </location>
</feature>
<comment type="similarity">
    <text evidence="1 2">Belongs to the small heat shock protein (HSP20) family.</text>
</comment>
<evidence type="ECO:0000256" key="1">
    <source>
        <dbReference type="PROSITE-ProRule" id="PRU00285"/>
    </source>
</evidence>
<evidence type="ECO:0000256" key="2">
    <source>
        <dbReference type="RuleBase" id="RU003616"/>
    </source>
</evidence>
<dbReference type="InterPro" id="IPR001436">
    <property type="entry name" value="Alpha-crystallin/sHSP_animal"/>
</dbReference>
<gene>
    <name evidence="5" type="ORF">BJG266_LOCUS20400</name>
    <name evidence="6" type="ORF">QVE165_LOCUS26769</name>
</gene>
<dbReference type="PROSITE" id="PS01031">
    <property type="entry name" value="SHSP"/>
    <property type="match status" value="1"/>
</dbReference>
<dbReference type="GO" id="GO:0005634">
    <property type="term" value="C:nucleus"/>
    <property type="evidence" value="ECO:0007669"/>
    <property type="project" value="TreeGrafter"/>
</dbReference>
<comment type="caution">
    <text evidence="6">The sequence shown here is derived from an EMBL/GenBank/DDBJ whole genome shotgun (WGS) entry which is preliminary data.</text>
</comment>
<dbReference type="CDD" id="cd06526">
    <property type="entry name" value="metazoan_ACD"/>
    <property type="match status" value="1"/>
</dbReference>
<dbReference type="Proteomes" id="UP000663877">
    <property type="component" value="Unassembled WGS sequence"/>
</dbReference>
<feature type="compositionally biased region" description="Low complexity" evidence="3">
    <location>
        <begin position="254"/>
        <end position="268"/>
    </location>
</feature>
<dbReference type="SUPFAM" id="SSF49764">
    <property type="entry name" value="HSP20-like chaperones"/>
    <property type="match status" value="1"/>
</dbReference>
<reference evidence="6" key="1">
    <citation type="submission" date="2021-02" db="EMBL/GenBank/DDBJ databases">
        <authorList>
            <person name="Nowell W R."/>
        </authorList>
    </citation>
    <scope>NUCLEOTIDE SEQUENCE</scope>
</reference>
<dbReference type="PANTHER" id="PTHR45640">
    <property type="entry name" value="HEAT SHOCK PROTEIN HSP-12.2-RELATED"/>
    <property type="match status" value="1"/>
</dbReference>
<dbReference type="Proteomes" id="UP000663832">
    <property type="component" value="Unassembled WGS sequence"/>
</dbReference>
<evidence type="ECO:0000313" key="7">
    <source>
        <dbReference type="Proteomes" id="UP000663832"/>
    </source>
</evidence>
<sequence>MSSQIVPIHRTNAGSNLAANKNDIWFNAFDFAPGDDSNIRWLSRPNQQLVRDKFSHDTEKFRITFDVENFQPEQIKIYIQNRKLTISGVYEEHSEGRHMQKQFERTFDVPANADIDSMASFITAAHMLVVEIPLSSSPHIDHLNVNESANNQRRVSFSLDKFNTSNNQGLLSTSNDSGNLSTPGQQVRRTSVTKTTTTTTTNGSSGLSPEIADLLKSVDTTTGGSSQTYSTHTTERRSSNAGNQQLAIHEPNASSSTTSNKQTTLTTSDLSNLPLDIPPELLASGGTITIQKRRVSVTRGADGHTDHTASAPSTHSNETHSTSSTTTSSTNNTNQAVAVPINRGNETHSTSSTTTSSTNNTNQVAAVPINRSNETHSTSSTTNNASSNTLNQQQSSTSERRGSKTISSSNQSRMFTLEEFLQNKTWNPSLVDGHDGKKILYMRLQMKPGTKLDQMKISLNGHDLRVDVNNKIDADGGRHMSEHSYRQVTLFPTCEVDHLKTELKDDGFLHIQVPIKL</sequence>
<feature type="compositionally biased region" description="Low complexity" evidence="3">
    <location>
        <begin position="220"/>
        <end position="232"/>
    </location>
</feature>
<dbReference type="Pfam" id="PF00011">
    <property type="entry name" value="HSP20"/>
    <property type="match status" value="1"/>
</dbReference>
<dbReference type="Gene3D" id="2.60.40.790">
    <property type="match status" value="2"/>
</dbReference>